<dbReference type="Proteomes" id="UP000010798">
    <property type="component" value="Chromosome"/>
</dbReference>
<evidence type="ECO:0000313" key="1">
    <source>
        <dbReference type="EMBL" id="AGA25153.1"/>
    </source>
</evidence>
<evidence type="ECO:0000313" key="2">
    <source>
        <dbReference type="Proteomes" id="UP000010798"/>
    </source>
</evidence>
<accession>L0D8J0</accession>
<organism evidence="1 2">
    <name type="scientific">Singulisphaera acidiphila (strain ATCC BAA-1392 / DSM 18658 / VKM B-2454 / MOB10)</name>
    <dbReference type="NCBI Taxonomy" id="886293"/>
    <lineage>
        <taxon>Bacteria</taxon>
        <taxon>Pseudomonadati</taxon>
        <taxon>Planctomycetota</taxon>
        <taxon>Planctomycetia</taxon>
        <taxon>Isosphaerales</taxon>
        <taxon>Isosphaeraceae</taxon>
        <taxon>Singulisphaera</taxon>
    </lineage>
</organism>
<dbReference type="STRING" id="886293.Sinac_0743"/>
<proteinExistence type="predicted"/>
<dbReference type="KEGG" id="saci:Sinac_0743"/>
<reference evidence="1 2" key="1">
    <citation type="submission" date="2012-02" db="EMBL/GenBank/DDBJ databases">
        <title>Complete sequence of chromosome of Singulisphaera acidiphila DSM 18658.</title>
        <authorList>
            <consortium name="US DOE Joint Genome Institute (JGI-PGF)"/>
            <person name="Lucas S."/>
            <person name="Copeland A."/>
            <person name="Lapidus A."/>
            <person name="Glavina del Rio T."/>
            <person name="Dalin E."/>
            <person name="Tice H."/>
            <person name="Bruce D."/>
            <person name="Goodwin L."/>
            <person name="Pitluck S."/>
            <person name="Peters L."/>
            <person name="Ovchinnikova G."/>
            <person name="Chertkov O."/>
            <person name="Kyrpides N."/>
            <person name="Mavromatis K."/>
            <person name="Ivanova N."/>
            <person name="Brettin T."/>
            <person name="Detter J.C."/>
            <person name="Han C."/>
            <person name="Larimer F."/>
            <person name="Land M."/>
            <person name="Hauser L."/>
            <person name="Markowitz V."/>
            <person name="Cheng J.-F."/>
            <person name="Hugenholtz P."/>
            <person name="Woyke T."/>
            <person name="Wu D."/>
            <person name="Tindall B."/>
            <person name="Pomrenke H."/>
            <person name="Brambilla E."/>
            <person name="Klenk H.-P."/>
            <person name="Eisen J.A."/>
        </authorList>
    </citation>
    <scope>NUCLEOTIDE SEQUENCE [LARGE SCALE GENOMIC DNA]</scope>
    <source>
        <strain evidence="2">ATCC BAA-1392 / DSM 18658 / VKM B-2454 / MOB10</strain>
    </source>
</reference>
<dbReference type="EMBL" id="CP003364">
    <property type="protein sequence ID" value="AGA25153.1"/>
    <property type="molecule type" value="Genomic_DNA"/>
</dbReference>
<protein>
    <submittedName>
        <fullName evidence="1">Uncharacterized protein</fullName>
    </submittedName>
</protein>
<dbReference type="AlphaFoldDB" id="L0D8J0"/>
<name>L0D8J0_SINAD</name>
<sequence length="63" mass="6595">MSQGLALTTAPSGLQSVNISNNFHNIAFLVSRIVGVAKDPETVDLSKSLVGTVQPVSFSFFVG</sequence>
<keyword evidence="2" id="KW-1185">Reference proteome</keyword>
<dbReference type="HOGENOM" id="CLU_2883488_0_0_0"/>
<gene>
    <name evidence="1" type="ordered locus">Sinac_0743</name>
</gene>